<sequence length="402" mass="43590">MCETVSTGKKAQNVWNGWLEERDLAPGEVVSQWLREKTSEGLAIASEYAQAGFDRALARADVAFAGRALLDSSSAASEVAHAKYLCQQAVAADADFVQQLSYLWSFYREEAAFATDPGQFEYFRARTLLYGRAAEALGQPPASPSASAVELDALALLGFRQAKERVATQILSLSESARTPSTGSSSGVRGDRPEQAQGGYASAPAARQTTAAADRKAAARARVESLLAELFRLQDLKADGVLDQEELIKVNEKISLLHYGKEGTDKVAIRAKFRGIFREQLDPHGRPVPYAAFRDYMSQVLMDIDPSPDAQVMMLEQFIAEAESARAAFRFTSLNSESDAPFLAKLFETAPGSRAATSRPPQGLPVGYQPVVEHRPQMTMADRVARAEATAVEGFAKGDSLQ</sequence>
<protein>
    <recommendedName>
        <fullName evidence="2">EF-hand domain-containing protein</fullName>
    </recommendedName>
</protein>
<dbReference type="OrthoDB" id="426147at2759"/>
<dbReference type="Proteomes" id="UP000654075">
    <property type="component" value="Unassembled WGS sequence"/>
</dbReference>
<comment type="caution">
    <text evidence="3">The sequence shown here is derived from an EMBL/GenBank/DDBJ whole genome shotgun (WGS) entry which is preliminary data.</text>
</comment>
<dbReference type="OMA" id="AQNVWNG"/>
<evidence type="ECO:0000313" key="3">
    <source>
        <dbReference type="EMBL" id="CAE8633197.1"/>
    </source>
</evidence>
<feature type="compositionally biased region" description="Polar residues" evidence="1">
    <location>
        <begin position="173"/>
        <end position="187"/>
    </location>
</feature>
<name>A0A813H6J2_POLGL</name>
<dbReference type="AlphaFoldDB" id="A0A813H6J2"/>
<proteinExistence type="predicted"/>
<evidence type="ECO:0000259" key="2">
    <source>
        <dbReference type="PROSITE" id="PS50222"/>
    </source>
</evidence>
<feature type="region of interest" description="Disordered" evidence="1">
    <location>
        <begin position="173"/>
        <end position="213"/>
    </location>
</feature>
<dbReference type="PROSITE" id="PS50222">
    <property type="entry name" value="EF_HAND_2"/>
    <property type="match status" value="1"/>
</dbReference>
<organism evidence="3 4">
    <name type="scientific">Polarella glacialis</name>
    <name type="common">Dinoflagellate</name>
    <dbReference type="NCBI Taxonomy" id="89957"/>
    <lineage>
        <taxon>Eukaryota</taxon>
        <taxon>Sar</taxon>
        <taxon>Alveolata</taxon>
        <taxon>Dinophyceae</taxon>
        <taxon>Suessiales</taxon>
        <taxon>Suessiaceae</taxon>
        <taxon>Polarella</taxon>
    </lineage>
</organism>
<feature type="compositionally biased region" description="Low complexity" evidence="1">
    <location>
        <begin position="201"/>
        <end position="212"/>
    </location>
</feature>
<evidence type="ECO:0000256" key="1">
    <source>
        <dbReference type="SAM" id="MobiDB-lite"/>
    </source>
</evidence>
<feature type="non-terminal residue" evidence="3">
    <location>
        <position position="402"/>
    </location>
</feature>
<gene>
    <name evidence="3" type="ORF">PGLA1383_LOCUS49109</name>
</gene>
<accession>A0A813H6J2</accession>
<dbReference type="GO" id="GO:0005509">
    <property type="term" value="F:calcium ion binding"/>
    <property type="evidence" value="ECO:0007669"/>
    <property type="project" value="InterPro"/>
</dbReference>
<reference evidence="3" key="1">
    <citation type="submission" date="2021-02" db="EMBL/GenBank/DDBJ databases">
        <authorList>
            <person name="Dougan E. K."/>
            <person name="Rhodes N."/>
            <person name="Thang M."/>
            <person name="Chan C."/>
        </authorList>
    </citation>
    <scope>NUCLEOTIDE SEQUENCE</scope>
</reference>
<dbReference type="InterPro" id="IPR002048">
    <property type="entry name" value="EF_hand_dom"/>
</dbReference>
<feature type="domain" description="EF-hand" evidence="2">
    <location>
        <begin position="222"/>
        <end position="257"/>
    </location>
</feature>
<dbReference type="EMBL" id="CAJNNV010030664">
    <property type="protein sequence ID" value="CAE8633197.1"/>
    <property type="molecule type" value="Genomic_DNA"/>
</dbReference>
<keyword evidence="4" id="KW-1185">Reference proteome</keyword>
<evidence type="ECO:0000313" key="4">
    <source>
        <dbReference type="Proteomes" id="UP000654075"/>
    </source>
</evidence>